<gene>
    <name evidence="3" type="ORF">FSP39_009446</name>
</gene>
<evidence type="ECO:0000256" key="1">
    <source>
        <dbReference type="SAM" id="MobiDB-lite"/>
    </source>
</evidence>
<reference evidence="3" key="1">
    <citation type="submission" date="2019-08" db="EMBL/GenBank/DDBJ databases">
        <title>The improved chromosome-level genome for the pearl oyster Pinctada fucata martensii using PacBio sequencing and Hi-C.</title>
        <authorList>
            <person name="Zheng Z."/>
        </authorList>
    </citation>
    <scope>NUCLEOTIDE SEQUENCE</scope>
    <source>
        <strain evidence="3">ZZ-2019</strain>
        <tissue evidence="3">Adductor muscle</tissue>
    </source>
</reference>
<accession>A0AA89C921</accession>
<sequence length="178" mass="20028">MDNDHIPVYSTKSIIQKSETEGIQNQDKTGTKANKQKPPPYEKKRTPDMGVRPGAQEDTTNKENIPSTTKTTVKLKKMTSIIRDIENTRNQNTFENESKECSVTALIILIVFFAFACVIQLPISIYFLITSMQKMEKKRSGGTSKSENGEDDYLLERTTTADYHQSHESIASKGKSDS</sequence>
<keyword evidence="2" id="KW-1133">Transmembrane helix</keyword>
<feature type="region of interest" description="Disordered" evidence="1">
    <location>
        <begin position="138"/>
        <end position="178"/>
    </location>
</feature>
<dbReference type="EMBL" id="VSWD01000004">
    <property type="protein sequence ID" value="KAK3104755.1"/>
    <property type="molecule type" value="Genomic_DNA"/>
</dbReference>
<dbReference type="Proteomes" id="UP001186944">
    <property type="component" value="Unassembled WGS sequence"/>
</dbReference>
<feature type="transmembrane region" description="Helical" evidence="2">
    <location>
        <begin position="105"/>
        <end position="129"/>
    </location>
</feature>
<keyword evidence="4" id="KW-1185">Reference proteome</keyword>
<feature type="region of interest" description="Disordered" evidence="1">
    <location>
        <begin position="1"/>
        <end position="70"/>
    </location>
</feature>
<dbReference type="AlphaFoldDB" id="A0AA89C921"/>
<feature type="compositionally biased region" description="Polar residues" evidence="1">
    <location>
        <begin position="10"/>
        <end position="33"/>
    </location>
</feature>
<evidence type="ECO:0000256" key="2">
    <source>
        <dbReference type="SAM" id="Phobius"/>
    </source>
</evidence>
<evidence type="ECO:0000313" key="3">
    <source>
        <dbReference type="EMBL" id="KAK3104755.1"/>
    </source>
</evidence>
<name>A0AA89C921_PINIB</name>
<keyword evidence="2" id="KW-0812">Transmembrane</keyword>
<proteinExistence type="predicted"/>
<evidence type="ECO:0000313" key="4">
    <source>
        <dbReference type="Proteomes" id="UP001186944"/>
    </source>
</evidence>
<protein>
    <submittedName>
        <fullName evidence="3">Uncharacterized protein</fullName>
    </submittedName>
</protein>
<keyword evidence="2" id="KW-0472">Membrane</keyword>
<comment type="caution">
    <text evidence="3">The sequence shown here is derived from an EMBL/GenBank/DDBJ whole genome shotgun (WGS) entry which is preliminary data.</text>
</comment>
<organism evidence="3 4">
    <name type="scientific">Pinctada imbricata</name>
    <name type="common">Atlantic pearl-oyster</name>
    <name type="synonym">Pinctada martensii</name>
    <dbReference type="NCBI Taxonomy" id="66713"/>
    <lineage>
        <taxon>Eukaryota</taxon>
        <taxon>Metazoa</taxon>
        <taxon>Spiralia</taxon>
        <taxon>Lophotrochozoa</taxon>
        <taxon>Mollusca</taxon>
        <taxon>Bivalvia</taxon>
        <taxon>Autobranchia</taxon>
        <taxon>Pteriomorphia</taxon>
        <taxon>Pterioida</taxon>
        <taxon>Pterioidea</taxon>
        <taxon>Pteriidae</taxon>
        <taxon>Pinctada</taxon>
    </lineage>
</organism>